<name>A0A6A6Z434_9PEZI</name>
<feature type="compositionally biased region" description="Polar residues" evidence="1">
    <location>
        <begin position="170"/>
        <end position="185"/>
    </location>
</feature>
<feature type="compositionally biased region" description="Basic and acidic residues" evidence="1">
    <location>
        <begin position="65"/>
        <end position="75"/>
    </location>
</feature>
<evidence type="ECO:0000313" key="2">
    <source>
        <dbReference type="EMBL" id="KAF2815846.1"/>
    </source>
</evidence>
<feature type="region of interest" description="Disordered" evidence="1">
    <location>
        <begin position="1"/>
        <end position="84"/>
    </location>
</feature>
<dbReference type="AlphaFoldDB" id="A0A6A6Z434"/>
<proteinExistence type="predicted"/>
<reference evidence="4" key="3">
    <citation type="submission" date="2025-04" db="UniProtKB">
        <authorList>
            <consortium name="RefSeq"/>
        </authorList>
    </citation>
    <scope>IDENTIFICATION</scope>
    <source>
        <strain evidence="4">CBS 304.34</strain>
    </source>
</reference>
<reference evidence="4" key="2">
    <citation type="submission" date="2020-04" db="EMBL/GenBank/DDBJ databases">
        <authorList>
            <consortium name="NCBI Genome Project"/>
        </authorList>
    </citation>
    <scope>NUCLEOTIDE SEQUENCE</scope>
    <source>
        <strain evidence="4">CBS 304.34</strain>
    </source>
</reference>
<dbReference type="Proteomes" id="UP000504636">
    <property type="component" value="Unplaced"/>
</dbReference>
<dbReference type="EMBL" id="MU003693">
    <property type="protein sequence ID" value="KAF2815846.1"/>
    <property type="molecule type" value="Genomic_DNA"/>
</dbReference>
<accession>A0A6A6Z434</accession>
<evidence type="ECO:0000313" key="4">
    <source>
        <dbReference type="RefSeq" id="XP_033582810.1"/>
    </source>
</evidence>
<keyword evidence="3" id="KW-1185">Reference proteome</keyword>
<feature type="compositionally biased region" description="Polar residues" evidence="1">
    <location>
        <begin position="150"/>
        <end position="163"/>
    </location>
</feature>
<gene>
    <name evidence="2 4" type="ORF">BDZ99DRAFT_124591</name>
</gene>
<sequence length="191" mass="20098">MRGMKRRANAKGFISGQGEAAGVRPLSKQASPRATDARHRMHVDVATADQRGQAQAAEPQTGRTLVRERLTEGKGRNVGPDWLERAGDAFRNRVPSARPAMLPQSRRQGAVASSSVATPGVGMLQAGVIDRTATQPKALIGPCNSQWAATTGPCSRPVLTSSPDGEGPLSASQCFRTRPRSTSSFAAPITG</sequence>
<evidence type="ECO:0000256" key="1">
    <source>
        <dbReference type="SAM" id="MobiDB-lite"/>
    </source>
</evidence>
<evidence type="ECO:0000313" key="3">
    <source>
        <dbReference type="Proteomes" id="UP000504636"/>
    </source>
</evidence>
<feature type="region of interest" description="Disordered" evidence="1">
    <location>
        <begin position="150"/>
        <end position="191"/>
    </location>
</feature>
<protein>
    <submittedName>
        <fullName evidence="2 4">Uncharacterized protein</fullName>
    </submittedName>
</protein>
<reference evidence="2 4" key="1">
    <citation type="journal article" date="2020" name="Stud. Mycol.">
        <title>101 Dothideomycetes genomes: a test case for predicting lifestyles and emergence of pathogens.</title>
        <authorList>
            <person name="Haridas S."/>
            <person name="Albert R."/>
            <person name="Binder M."/>
            <person name="Bloem J."/>
            <person name="Labutti K."/>
            <person name="Salamov A."/>
            <person name="Andreopoulos B."/>
            <person name="Baker S."/>
            <person name="Barry K."/>
            <person name="Bills G."/>
            <person name="Bluhm B."/>
            <person name="Cannon C."/>
            <person name="Castanera R."/>
            <person name="Culley D."/>
            <person name="Daum C."/>
            <person name="Ezra D."/>
            <person name="Gonzalez J."/>
            <person name="Henrissat B."/>
            <person name="Kuo A."/>
            <person name="Liang C."/>
            <person name="Lipzen A."/>
            <person name="Lutzoni F."/>
            <person name="Magnuson J."/>
            <person name="Mondo S."/>
            <person name="Nolan M."/>
            <person name="Ohm R."/>
            <person name="Pangilinan J."/>
            <person name="Park H.-J."/>
            <person name="Ramirez L."/>
            <person name="Alfaro M."/>
            <person name="Sun H."/>
            <person name="Tritt A."/>
            <person name="Yoshinaga Y."/>
            <person name="Zwiers L.-H."/>
            <person name="Turgeon B."/>
            <person name="Goodwin S."/>
            <person name="Spatafora J."/>
            <person name="Crous P."/>
            <person name="Grigoriev I."/>
        </authorList>
    </citation>
    <scope>NUCLEOTIDE SEQUENCE</scope>
    <source>
        <strain evidence="2 4">CBS 304.34</strain>
    </source>
</reference>
<organism evidence="2">
    <name type="scientific">Mytilinidion resinicola</name>
    <dbReference type="NCBI Taxonomy" id="574789"/>
    <lineage>
        <taxon>Eukaryota</taxon>
        <taxon>Fungi</taxon>
        <taxon>Dikarya</taxon>
        <taxon>Ascomycota</taxon>
        <taxon>Pezizomycotina</taxon>
        <taxon>Dothideomycetes</taxon>
        <taxon>Pleosporomycetidae</taxon>
        <taxon>Mytilinidiales</taxon>
        <taxon>Mytilinidiaceae</taxon>
        <taxon>Mytilinidion</taxon>
    </lineage>
</organism>
<dbReference type="RefSeq" id="XP_033582810.1">
    <property type="nucleotide sequence ID" value="XM_033712549.1"/>
</dbReference>
<dbReference type="GeneID" id="54453442"/>